<comment type="caution">
    <text evidence="2">The sequence shown here is derived from an EMBL/GenBank/DDBJ whole genome shotgun (WGS) entry which is preliminary data.</text>
</comment>
<dbReference type="Proteomes" id="UP000588112">
    <property type="component" value="Unassembled WGS sequence"/>
</dbReference>
<reference evidence="2 3" key="1">
    <citation type="submission" date="2020-08" db="EMBL/GenBank/DDBJ databases">
        <title>Sequencing the genomes of 1000 actinobacteria strains.</title>
        <authorList>
            <person name="Klenk H.-P."/>
        </authorList>
    </citation>
    <scope>NUCLEOTIDE SEQUENCE [LARGE SCALE GENOMIC DNA]</scope>
    <source>
        <strain evidence="2 3">DSM 45790</strain>
    </source>
</reference>
<name>A0A7W8ZBI4_9ACTN</name>
<organism evidence="2 3">
    <name type="scientific">Sphaerisporangium krabiense</name>
    <dbReference type="NCBI Taxonomy" id="763782"/>
    <lineage>
        <taxon>Bacteria</taxon>
        <taxon>Bacillati</taxon>
        <taxon>Actinomycetota</taxon>
        <taxon>Actinomycetes</taxon>
        <taxon>Streptosporangiales</taxon>
        <taxon>Streptosporangiaceae</taxon>
        <taxon>Sphaerisporangium</taxon>
    </lineage>
</organism>
<feature type="compositionally biased region" description="Basic and acidic residues" evidence="1">
    <location>
        <begin position="77"/>
        <end position="90"/>
    </location>
</feature>
<gene>
    <name evidence="2" type="ORF">BJ981_006649</name>
</gene>
<accession>A0A7W8ZBI4</accession>
<evidence type="ECO:0000313" key="2">
    <source>
        <dbReference type="EMBL" id="MBB5630885.1"/>
    </source>
</evidence>
<feature type="region of interest" description="Disordered" evidence="1">
    <location>
        <begin position="67"/>
        <end position="90"/>
    </location>
</feature>
<proteinExistence type="predicted"/>
<evidence type="ECO:0000256" key="1">
    <source>
        <dbReference type="SAM" id="MobiDB-lite"/>
    </source>
</evidence>
<protein>
    <submittedName>
        <fullName evidence="2">Uncharacterized protein</fullName>
    </submittedName>
</protein>
<sequence length="90" mass="10000">MIRRLIYLGLGAYIGIWTMRKLQALKPDHVARRAADGALGLVAEARLFARDVRGLAAGREAELRAHYALEPAGETRPTQETHHNDVKDGR</sequence>
<dbReference type="EMBL" id="JACHBR010000002">
    <property type="protein sequence ID" value="MBB5630885.1"/>
    <property type="molecule type" value="Genomic_DNA"/>
</dbReference>
<keyword evidence="3" id="KW-1185">Reference proteome</keyword>
<dbReference type="RefSeq" id="WP_184617263.1">
    <property type="nucleotide sequence ID" value="NZ_BOOS01000050.1"/>
</dbReference>
<evidence type="ECO:0000313" key="3">
    <source>
        <dbReference type="Proteomes" id="UP000588112"/>
    </source>
</evidence>
<dbReference type="AlphaFoldDB" id="A0A7W8ZBI4"/>